<dbReference type="InterPro" id="IPR055414">
    <property type="entry name" value="LRR_R13L4/SHOC2-like"/>
</dbReference>
<gene>
    <name evidence="23" type="ORF">RchiOBHm_Chr5g0066021</name>
</gene>
<keyword evidence="15 21" id="KW-1133">Transmembrane helix</keyword>
<feature type="transmembrane region" description="Helical" evidence="21">
    <location>
        <begin position="502"/>
        <end position="526"/>
    </location>
</feature>
<dbReference type="PROSITE" id="PS00108">
    <property type="entry name" value="PROTEIN_KINASE_ST"/>
    <property type="match status" value="1"/>
</dbReference>
<keyword evidence="5" id="KW-0723">Serine/threonine-protein kinase</keyword>
<comment type="catalytic activity">
    <reaction evidence="19">
        <text>L-threonyl-[protein] + ATP = O-phospho-L-threonyl-[protein] + ADP + H(+)</text>
        <dbReference type="Rhea" id="RHEA:46608"/>
        <dbReference type="Rhea" id="RHEA-COMP:11060"/>
        <dbReference type="Rhea" id="RHEA-COMP:11605"/>
        <dbReference type="ChEBI" id="CHEBI:15378"/>
        <dbReference type="ChEBI" id="CHEBI:30013"/>
        <dbReference type="ChEBI" id="CHEBI:30616"/>
        <dbReference type="ChEBI" id="CHEBI:61977"/>
        <dbReference type="ChEBI" id="CHEBI:456216"/>
        <dbReference type="EC" id="2.7.11.1"/>
    </reaction>
</comment>
<dbReference type="PANTHER" id="PTHR27000:SF781">
    <property type="entry name" value="PROTEIN KINASE DOMAIN-CONTAINING PROTEIN"/>
    <property type="match status" value="1"/>
</dbReference>
<evidence type="ECO:0000256" key="3">
    <source>
        <dbReference type="ARBA" id="ARBA00012513"/>
    </source>
</evidence>
<evidence type="ECO:0000256" key="5">
    <source>
        <dbReference type="ARBA" id="ARBA00022527"/>
    </source>
</evidence>
<dbReference type="PRINTS" id="PR00019">
    <property type="entry name" value="LEURICHRPT"/>
</dbReference>
<keyword evidence="10" id="KW-0732">Signal</keyword>
<dbReference type="Gramene" id="PRQ34182">
    <property type="protein sequence ID" value="PRQ34182"/>
    <property type="gene ID" value="RchiOBHm_Chr5g0066021"/>
</dbReference>
<dbReference type="EMBL" id="PDCK01000043">
    <property type="protein sequence ID" value="PRQ34182.1"/>
    <property type="molecule type" value="Genomic_DNA"/>
</dbReference>
<keyword evidence="9 21" id="KW-0812">Transmembrane</keyword>
<dbReference type="FunFam" id="3.80.10.10:FF:000288">
    <property type="entry name" value="LRR receptor-like serine/threonine-protein kinase EFR"/>
    <property type="match status" value="1"/>
</dbReference>
<sequence>MSHLTAIEMLDLAGNNITGRLPEEISSQRKLRVLNLGRNNFFGSIPSSISNLSSTLTYLNLGTNNLSGIIPSELGLLINLKELDLSGNKFTGTVAPSMYNITSLVLFTVASNQLWGEIPKNIDETLPNLLYYRNCFNLMTGKIPASLHNITKIRSIRMSNNFLEGTVPPGLGNMPFLEMYNIGFNRIVSKGSDGLSFITSLTNSTNLQFLAIDDNQLEGVIPESLGNLSKVLLKLYMGGNRIYGNIPASVGHLSGLTLLNVSYNSISGEIPTEIGQLENLQMLGLAGNEMSGHIPNSLGNLKKLNGIDLSGNHFVGQIPSSFSNFQSLLSMDLSNNQLNGTISGETLNLPSLSTILNLSKNFLSGPLPTEIGSLESVVSIDLSDNALSGDIPGSIGKCKSLERLLMSRNRISGPIPTGLGELRGLEFLDLSSNQLSSSIPENFRDLHALRYLNLSFNNLEGVIPNGGVFVTDFTNVHLEGNPKICLKFPCEKNTDGHRRRKILVLVIIITTVLATICVIVGSLVYAKTRKDCKAKITGPCDNVVVKGQHQMVSYEELRRSTGNFNPDNLVLDIRTTGSWKSFLAECNALRNVRHRNLVKLITSCSSLDCKNMEFLALVYEYLSNGSLEDWIKGKRTNSDGDGLNIVERLNVAIDVACGLDYLHNDCEVPVAHCDLKPSNILLDRDMTAKVGDFGLAKLLIQEASTQHSIGSTNVLKGSIGYIPPEYGFGQKPTTAGDAYSFGVMLLELFTGKSPTDESFIGEVNLVQWVQSSFPHNIAEVLDSELLHYEHDEGSNPISEEELNCLISVIEVGLSCTFTSSDGRISLRDALHKLETARKTLFKLAQFESADCRV</sequence>
<evidence type="ECO:0000256" key="11">
    <source>
        <dbReference type="ARBA" id="ARBA00022737"/>
    </source>
</evidence>
<dbReference type="FunFam" id="1.10.510.10:FF:000358">
    <property type="entry name" value="Putative leucine-rich repeat receptor-like serine/threonine-protein kinase"/>
    <property type="match status" value="1"/>
</dbReference>
<dbReference type="Gene3D" id="3.30.200.20">
    <property type="entry name" value="Phosphorylase Kinase, domain 1"/>
    <property type="match status" value="1"/>
</dbReference>
<evidence type="ECO:0000256" key="14">
    <source>
        <dbReference type="ARBA" id="ARBA00022840"/>
    </source>
</evidence>
<evidence type="ECO:0000256" key="9">
    <source>
        <dbReference type="ARBA" id="ARBA00022692"/>
    </source>
</evidence>
<evidence type="ECO:0000256" key="4">
    <source>
        <dbReference type="ARBA" id="ARBA00022475"/>
    </source>
</evidence>
<evidence type="ECO:0000256" key="10">
    <source>
        <dbReference type="ARBA" id="ARBA00022729"/>
    </source>
</evidence>
<evidence type="ECO:0000256" key="1">
    <source>
        <dbReference type="ARBA" id="ARBA00004162"/>
    </source>
</evidence>
<dbReference type="GO" id="GO:0005524">
    <property type="term" value="F:ATP binding"/>
    <property type="evidence" value="ECO:0007669"/>
    <property type="project" value="UniProtKB-KW"/>
</dbReference>
<dbReference type="SMART" id="SM00369">
    <property type="entry name" value="LRR_TYP"/>
    <property type="match status" value="7"/>
</dbReference>
<dbReference type="InterPro" id="IPR032675">
    <property type="entry name" value="LRR_dom_sf"/>
</dbReference>
<dbReference type="PROSITE" id="PS50011">
    <property type="entry name" value="PROTEIN_KINASE_DOM"/>
    <property type="match status" value="1"/>
</dbReference>
<evidence type="ECO:0000313" key="23">
    <source>
        <dbReference type="EMBL" id="PRQ34182.1"/>
    </source>
</evidence>
<evidence type="ECO:0000256" key="2">
    <source>
        <dbReference type="ARBA" id="ARBA00004479"/>
    </source>
</evidence>
<keyword evidence="24" id="KW-1185">Reference proteome</keyword>
<evidence type="ECO:0000256" key="13">
    <source>
        <dbReference type="ARBA" id="ARBA00022777"/>
    </source>
</evidence>
<dbReference type="Pfam" id="PF00069">
    <property type="entry name" value="Pkinase"/>
    <property type="match status" value="1"/>
</dbReference>
<dbReference type="InterPro" id="IPR001611">
    <property type="entry name" value="Leu-rich_rpt"/>
</dbReference>
<dbReference type="SMART" id="SM00220">
    <property type="entry name" value="S_TKc"/>
    <property type="match status" value="1"/>
</dbReference>
<evidence type="ECO:0000256" key="8">
    <source>
        <dbReference type="ARBA" id="ARBA00022679"/>
    </source>
</evidence>
<keyword evidence="11" id="KW-0677">Repeat</keyword>
<dbReference type="SUPFAM" id="SSF56112">
    <property type="entry name" value="Protein kinase-like (PK-like)"/>
    <property type="match status" value="1"/>
</dbReference>
<evidence type="ECO:0000256" key="12">
    <source>
        <dbReference type="ARBA" id="ARBA00022741"/>
    </source>
</evidence>
<reference evidence="23 24" key="1">
    <citation type="journal article" date="2018" name="Nat. Genet.">
        <title>The Rosa genome provides new insights in the design of modern roses.</title>
        <authorList>
            <person name="Bendahmane M."/>
        </authorList>
    </citation>
    <scope>NUCLEOTIDE SEQUENCE [LARGE SCALE GENOMIC DNA]</scope>
    <source>
        <strain evidence="24">cv. Old Blush</strain>
    </source>
</reference>
<dbReference type="GO" id="GO:0005886">
    <property type="term" value="C:plasma membrane"/>
    <property type="evidence" value="ECO:0007669"/>
    <property type="project" value="UniProtKB-SubCell"/>
</dbReference>
<evidence type="ECO:0000256" key="6">
    <source>
        <dbReference type="ARBA" id="ARBA00022553"/>
    </source>
</evidence>
<keyword evidence="7" id="KW-0433">Leucine-rich repeat</keyword>
<feature type="domain" description="Protein kinase" evidence="22">
    <location>
        <begin position="514"/>
        <end position="841"/>
    </location>
</feature>
<dbReference type="Pfam" id="PF13855">
    <property type="entry name" value="LRR_8"/>
    <property type="match status" value="1"/>
</dbReference>
<keyword evidence="12" id="KW-0547">Nucleotide-binding</keyword>
<dbReference type="Gene3D" id="1.10.510.10">
    <property type="entry name" value="Transferase(Phosphotransferase) domain 1"/>
    <property type="match status" value="1"/>
</dbReference>
<dbReference type="InterPro" id="IPR011009">
    <property type="entry name" value="Kinase-like_dom_sf"/>
</dbReference>
<dbReference type="SUPFAM" id="SSF52058">
    <property type="entry name" value="L domain-like"/>
    <property type="match status" value="2"/>
</dbReference>
<dbReference type="Gene3D" id="3.80.10.10">
    <property type="entry name" value="Ribonuclease Inhibitor"/>
    <property type="match status" value="3"/>
</dbReference>
<keyword evidence="14" id="KW-0067">ATP-binding</keyword>
<evidence type="ECO:0000256" key="21">
    <source>
        <dbReference type="SAM" id="Phobius"/>
    </source>
</evidence>
<dbReference type="OMA" id="CVRESPD"/>
<dbReference type="GO" id="GO:0004674">
    <property type="term" value="F:protein serine/threonine kinase activity"/>
    <property type="evidence" value="ECO:0007669"/>
    <property type="project" value="UniProtKB-KW"/>
</dbReference>
<dbReference type="EC" id="2.7.11.1" evidence="3"/>
<comment type="subcellular location">
    <subcellularLocation>
        <location evidence="1">Cell membrane</location>
        <topology evidence="1">Single-pass membrane protein</topology>
    </subcellularLocation>
    <subcellularLocation>
        <location evidence="2">Membrane</location>
        <topology evidence="2">Single-pass type I membrane protein</topology>
    </subcellularLocation>
</comment>
<evidence type="ECO:0000256" key="19">
    <source>
        <dbReference type="ARBA" id="ARBA00047899"/>
    </source>
</evidence>
<dbReference type="FunFam" id="3.80.10.10:FF:000095">
    <property type="entry name" value="LRR receptor-like serine/threonine-protein kinase GSO1"/>
    <property type="match status" value="1"/>
</dbReference>
<dbReference type="Pfam" id="PF00560">
    <property type="entry name" value="LRR_1"/>
    <property type="match status" value="5"/>
</dbReference>
<comment type="caution">
    <text evidence="23">The sequence shown here is derived from an EMBL/GenBank/DDBJ whole genome shotgun (WGS) entry which is preliminary data.</text>
</comment>
<keyword evidence="17" id="KW-0675">Receptor</keyword>
<comment type="catalytic activity">
    <reaction evidence="20">
        <text>L-seryl-[protein] + ATP = O-phospho-L-seryl-[protein] + ADP + H(+)</text>
        <dbReference type="Rhea" id="RHEA:17989"/>
        <dbReference type="Rhea" id="RHEA-COMP:9863"/>
        <dbReference type="Rhea" id="RHEA-COMP:11604"/>
        <dbReference type="ChEBI" id="CHEBI:15378"/>
        <dbReference type="ChEBI" id="CHEBI:29999"/>
        <dbReference type="ChEBI" id="CHEBI:30616"/>
        <dbReference type="ChEBI" id="CHEBI:83421"/>
        <dbReference type="ChEBI" id="CHEBI:456216"/>
        <dbReference type="EC" id="2.7.11.1"/>
    </reaction>
</comment>
<name>A0A2P6QJ22_ROSCH</name>
<keyword evidence="4" id="KW-1003">Cell membrane</keyword>
<dbReference type="InterPro" id="IPR000719">
    <property type="entry name" value="Prot_kinase_dom"/>
</dbReference>
<proteinExistence type="predicted"/>
<dbReference type="Proteomes" id="UP000238479">
    <property type="component" value="Chromosome 5"/>
</dbReference>
<dbReference type="PANTHER" id="PTHR27000">
    <property type="entry name" value="LEUCINE-RICH REPEAT RECEPTOR-LIKE PROTEIN KINASE FAMILY PROTEIN-RELATED"/>
    <property type="match status" value="1"/>
</dbReference>
<keyword evidence="6" id="KW-0597">Phosphoprotein</keyword>
<evidence type="ECO:0000256" key="7">
    <source>
        <dbReference type="ARBA" id="ARBA00022614"/>
    </source>
</evidence>
<protein>
    <recommendedName>
        <fullName evidence="3">non-specific serine/threonine protein kinase</fullName>
        <ecNumber evidence="3">2.7.11.1</ecNumber>
    </recommendedName>
</protein>
<evidence type="ECO:0000256" key="20">
    <source>
        <dbReference type="ARBA" id="ARBA00048679"/>
    </source>
</evidence>
<keyword evidence="8 23" id="KW-0808">Transferase</keyword>
<evidence type="ECO:0000256" key="16">
    <source>
        <dbReference type="ARBA" id="ARBA00023136"/>
    </source>
</evidence>
<evidence type="ECO:0000256" key="15">
    <source>
        <dbReference type="ARBA" id="ARBA00022989"/>
    </source>
</evidence>
<keyword evidence="13" id="KW-0418">Kinase</keyword>
<dbReference type="Pfam" id="PF23598">
    <property type="entry name" value="LRR_14"/>
    <property type="match status" value="1"/>
</dbReference>
<dbReference type="AlphaFoldDB" id="A0A2P6QJ22"/>
<dbReference type="InterPro" id="IPR008271">
    <property type="entry name" value="Ser/Thr_kinase_AS"/>
</dbReference>
<organism evidence="23 24">
    <name type="scientific">Rosa chinensis</name>
    <name type="common">China rose</name>
    <dbReference type="NCBI Taxonomy" id="74649"/>
    <lineage>
        <taxon>Eukaryota</taxon>
        <taxon>Viridiplantae</taxon>
        <taxon>Streptophyta</taxon>
        <taxon>Embryophyta</taxon>
        <taxon>Tracheophyta</taxon>
        <taxon>Spermatophyta</taxon>
        <taxon>Magnoliopsida</taxon>
        <taxon>eudicotyledons</taxon>
        <taxon>Gunneridae</taxon>
        <taxon>Pentapetalae</taxon>
        <taxon>rosids</taxon>
        <taxon>fabids</taxon>
        <taxon>Rosales</taxon>
        <taxon>Rosaceae</taxon>
        <taxon>Rosoideae</taxon>
        <taxon>Rosoideae incertae sedis</taxon>
        <taxon>Rosa</taxon>
    </lineage>
</organism>
<keyword evidence="18" id="KW-0325">Glycoprotein</keyword>
<accession>A0A2P6QJ22</accession>
<evidence type="ECO:0000256" key="18">
    <source>
        <dbReference type="ARBA" id="ARBA00023180"/>
    </source>
</evidence>
<evidence type="ECO:0000259" key="22">
    <source>
        <dbReference type="PROSITE" id="PS50011"/>
    </source>
</evidence>
<keyword evidence="16 21" id="KW-0472">Membrane</keyword>
<dbReference type="InterPro" id="IPR003591">
    <property type="entry name" value="Leu-rich_rpt_typical-subtyp"/>
</dbReference>
<evidence type="ECO:0000256" key="17">
    <source>
        <dbReference type="ARBA" id="ARBA00023170"/>
    </source>
</evidence>
<evidence type="ECO:0000313" key="24">
    <source>
        <dbReference type="Proteomes" id="UP000238479"/>
    </source>
</evidence>